<dbReference type="AlphaFoldDB" id="A0A3S0ZVI3"/>
<comment type="caution">
    <text evidence="1">The sequence shown here is derived from an EMBL/GenBank/DDBJ whole genome shotgun (WGS) entry which is preliminary data.</text>
</comment>
<organism evidence="1 2">
    <name type="scientific">Chlorogloeopsis fritschii PCC 6912</name>
    <dbReference type="NCBI Taxonomy" id="211165"/>
    <lineage>
        <taxon>Bacteria</taxon>
        <taxon>Bacillati</taxon>
        <taxon>Cyanobacteriota</taxon>
        <taxon>Cyanophyceae</taxon>
        <taxon>Nostocales</taxon>
        <taxon>Chlorogloeopsidaceae</taxon>
        <taxon>Chlorogloeopsis</taxon>
    </lineage>
</organism>
<dbReference type="SUPFAM" id="SSF160980">
    <property type="entry name" value="SSO1389-like"/>
    <property type="match status" value="1"/>
</dbReference>
<accession>A0A3S0ZVI3</accession>
<evidence type="ECO:0000313" key="1">
    <source>
        <dbReference type="EMBL" id="RUR78672.1"/>
    </source>
</evidence>
<dbReference type="NCBIfam" id="TIGR02549">
    <property type="entry name" value="CRISPR_DxTHG"/>
    <property type="match status" value="1"/>
</dbReference>
<dbReference type="InterPro" id="IPR013383">
    <property type="entry name" value="CRISPR-assoc_prot_DxTHG_CS"/>
</dbReference>
<sequence>MRTIITFLNDKGLKSGTVYSWQDKEYEGGVFSLALRQFVEHDRMLVCNTPEAEEKTWPALQALNDSRIQPIAIPKGENTAEMWEIFNAITAQVNHGETVIFDITHGLRSLPFLVFLFAAYLKSAKQVSIDAIYYGAFELGKPAPVIDLSEFVSIIDWLIATNQFVKAGDGEVLSDLLKKGMPSSIELRDDIDDARKLNNHLKSASTAIESISLALRLTRPIETMQQATKLEKALEKAAPSIAKRAQPFSILANQVVQEYGQFALEKPRDNSQLATNLRLQLNMIQWYRDRQQIVQAVTLTREWIVSVLALEFEEPMFDNRDGRAEVEQALNNGVKKRQKKAIDKPSRCDEKLEVLPDIDELINRWQQITELRNDIAHVGMNLFPKTAQQLQNSFERIYPFLPELAQSLLSAQ</sequence>
<proteinExistence type="predicted"/>
<keyword evidence="2" id="KW-1185">Reference proteome</keyword>
<dbReference type="NCBIfam" id="TIGR02221">
    <property type="entry name" value="cas_TM1812"/>
    <property type="match status" value="1"/>
</dbReference>
<gene>
    <name evidence="1" type="ORF">PCC6912_34370</name>
</gene>
<dbReference type="Proteomes" id="UP000268857">
    <property type="component" value="Unassembled WGS sequence"/>
</dbReference>
<dbReference type="CDD" id="cd09732">
    <property type="entry name" value="Csx1_III-U"/>
    <property type="match status" value="1"/>
</dbReference>
<dbReference type="RefSeq" id="WP_016873398.1">
    <property type="nucleotide sequence ID" value="NZ_AJLN01000044.1"/>
</dbReference>
<dbReference type="OrthoDB" id="9777703at2"/>
<evidence type="ECO:0000313" key="2">
    <source>
        <dbReference type="Proteomes" id="UP000268857"/>
    </source>
</evidence>
<dbReference type="EMBL" id="RSCJ01000014">
    <property type="protein sequence ID" value="RUR78672.1"/>
    <property type="molecule type" value="Genomic_DNA"/>
</dbReference>
<dbReference type="STRING" id="211165.GCA_000317285_00834"/>
<dbReference type="InterPro" id="IPR011742">
    <property type="entry name" value="CRISPR-assoc_prot_TM1812"/>
</dbReference>
<reference evidence="1 2" key="1">
    <citation type="journal article" date="2019" name="Genome Biol. Evol.">
        <title>Day and night: Metabolic profiles and evolutionary relationships of six axenic non-marine cyanobacteria.</title>
        <authorList>
            <person name="Will S.E."/>
            <person name="Henke P."/>
            <person name="Boedeker C."/>
            <person name="Huang S."/>
            <person name="Brinkmann H."/>
            <person name="Rohde M."/>
            <person name="Jarek M."/>
            <person name="Friedl T."/>
            <person name="Seufert S."/>
            <person name="Schumacher M."/>
            <person name="Overmann J."/>
            <person name="Neumann-Schaal M."/>
            <person name="Petersen J."/>
        </authorList>
    </citation>
    <scope>NUCLEOTIDE SEQUENCE [LARGE SCALE GENOMIC DNA]</scope>
    <source>
        <strain evidence="1 2">PCC 6912</strain>
    </source>
</reference>
<protein>
    <recommendedName>
        <fullName evidence="3">CRISPR-associated protein</fullName>
    </recommendedName>
</protein>
<name>A0A3S0ZVI3_CHLFR</name>
<evidence type="ECO:0008006" key="3">
    <source>
        <dbReference type="Google" id="ProtNLM"/>
    </source>
</evidence>